<dbReference type="PROSITE" id="PS51782">
    <property type="entry name" value="LYSM"/>
    <property type="match status" value="1"/>
</dbReference>
<evidence type="ECO:0000259" key="3">
    <source>
        <dbReference type="PROSITE" id="PS51782"/>
    </source>
</evidence>
<protein>
    <submittedName>
        <fullName evidence="4">FecR family protein</fullName>
    </submittedName>
</protein>
<feature type="region of interest" description="Disordered" evidence="1">
    <location>
        <begin position="534"/>
        <end position="554"/>
    </location>
</feature>
<feature type="signal peptide" evidence="2">
    <location>
        <begin position="1"/>
        <end position="27"/>
    </location>
</feature>
<proteinExistence type="predicted"/>
<dbReference type="CDD" id="cd00118">
    <property type="entry name" value="LysM"/>
    <property type="match status" value="1"/>
</dbReference>
<dbReference type="Gene3D" id="2.60.120.1440">
    <property type="match status" value="1"/>
</dbReference>
<comment type="caution">
    <text evidence="4">The sequence shown here is derived from an EMBL/GenBank/DDBJ whole genome shotgun (WGS) entry which is preliminary data.</text>
</comment>
<keyword evidence="5" id="KW-1185">Reference proteome</keyword>
<feature type="domain" description="LysM" evidence="3">
    <location>
        <begin position="37"/>
        <end position="84"/>
    </location>
</feature>
<dbReference type="Gene3D" id="2.60.40.10">
    <property type="entry name" value="Immunoglobulins"/>
    <property type="match status" value="2"/>
</dbReference>
<dbReference type="Proteomes" id="UP000318141">
    <property type="component" value="Unassembled WGS sequence"/>
</dbReference>
<sequence length="554" mass="58668">MAFERRGVAAAVTASMLALAAPWPAWAGPAGADGEYFIHVVEAGDTLSTLAQRYTGRAVVWRELQALNAVADPYRLAVGKRLRIPLSRIPVDVADARVVAVVGQATIDGRALRRGMRVVEAGWLETGPDGMVTFELADRSRIALPPGSRVQVKRLRAFAGTGLGDTVLQAERGEVETAVAPDGNGVGRFEVRTPMMVTGVRGTRFEVDAGQAGQRVARSAVREGRVAVRTSGHTVMVAAGHGVAIDAGGRPSVRRLLPPPALAPLPDMPIYADSAELAWQPVSGATGYKVVVTRDAARTEALFRVIVTAPSVRLAGLPEGRLWLAVGALDRDGIAGEPVVEELTVRLNPPAPFAIAPASRATLHGTTGTFSWASVEGAAAYRFELANNERFDAPATQARVDGTTISQPLTPGQWWWRVRSLDGEGGPGPWSAPVGFTVLPEAPTLVVQPDTGGPLQVHWGTVDEHAAYAPEGYRLQLADSPDFAAPLQDVRVKDSEATLERPPGGVYYIRVARIEQTGVQSPYSPAQRVELQDPLRDGTGAPIGAKGGIVSRGR</sequence>
<dbReference type="InterPro" id="IPR006860">
    <property type="entry name" value="FecR"/>
</dbReference>
<feature type="chain" id="PRO_5022123567" evidence="2">
    <location>
        <begin position="28"/>
        <end position="554"/>
    </location>
</feature>
<evidence type="ECO:0000313" key="5">
    <source>
        <dbReference type="Proteomes" id="UP000318141"/>
    </source>
</evidence>
<evidence type="ECO:0000313" key="4">
    <source>
        <dbReference type="EMBL" id="TWG84919.1"/>
    </source>
</evidence>
<dbReference type="InterPro" id="IPR018392">
    <property type="entry name" value="LysM"/>
</dbReference>
<evidence type="ECO:0000256" key="2">
    <source>
        <dbReference type="SAM" id="SignalP"/>
    </source>
</evidence>
<gene>
    <name evidence="4" type="ORF">L602_002700000110</name>
</gene>
<dbReference type="InterPro" id="IPR016930">
    <property type="entry name" value="UCP029644"/>
</dbReference>
<dbReference type="EMBL" id="VLJN01000020">
    <property type="protein sequence ID" value="TWG84919.1"/>
    <property type="molecule type" value="Genomic_DNA"/>
</dbReference>
<reference evidence="4 5" key="1">
    <citation type="submission" date="2019-07" db="EMBL/GenBank/DDBJ databases">
        <title>Genome sequencing of lignin-degrading bacterial isolates.</title>
        <authorList>
            <person name="Gladden J."/>
        </authorList>
    </citation>
    <scope>NUCLEOTIDE SEQUENCE [LARGE SCALE GENOMIC DNA]</scope>
    <source>
        <strain evidence="4 5">J11</strain>
    </source>
</reference>
<keyword evidence="2" id="KW-0732">Signal</keyword>
<dbReference type="SMART" id="SM00257">
    <property type="entry name" value="LysM"/>
    <property type="match status" value="1"/>
</dbReference>
<dbReference type="Pfam" id="PF04773">
    <property type="entry name" value="FecR"/>
    <property type="match status" value="1"/>
</dbReference>
<dbReference type="InterPro" id="IPR036779">
    <property type="entry name" value="LysM_dom_sf"/>
</dbReference>
<evidence type="ECO:0000256" key="1">
    <source>
        <dbReference type="SAM" id="MobiDB-lite"/>
    </source>
</evidence>
<accession>A0A562BIY8</accession>
<name>A0A562BIY8_9BURK</name>
<dbReference type="Pfam" id="PF01476">
    <property type="entry name" value="LysM"/>
    <property type="match status" value="1"/>
</dbReference>
<dbReference type="Gene3D" id="3.10.350.10">
    <property type="entry name" value="LysM domain"/>
    <property type="match status" value="1"/>
</dbReference>
<dbReference type="PIRSF" id="PIRSF029644">
    <property type="entry name" value="UCP029644"/>
    <property type="match status" value="1"/>
</dbReference>
<dbReference type="SUPFAM" id="SSF54106">
    <property type="entry name" value="LysM domain"/>
    <property type="match status" value="1"/>
</dbReference>
<dbReference type="PANTHER" id="PTHR38731">
    <property type="entry name" value="LIPL45-RELATED LIPOPROTEIN-RELATED"/>
    <property type="match status" value="1"/>
</dbReference>
<dbReference type="InterPro" id="IPR013783">
    <property type="entry name" value="Ig-like_fold"/>
</dbReference>
<dbReference type="AlphaFoldDB" id="A0A562BIY8"/>
<organism evidence="4 5">
    <name type="scientific">Cupriavidus gilardii J11</name>
    <dbReference type="NCBI Taxonomy" id="936133"/>
    <lineage>
        <taxon>Bacteria</taxon>
        <taxon>Pseudomonadati</taxon>
        <taxon>Pseudomonadota</taxon>
        <taxon>Betaproteobacteria</taxon>
        <taxon>Burkholderiales</taxon>
        <taxon>Burkholderiaceae</taxon>
        <taxon>Cupriavidus</taxon>
    </lineage>
</organism>